<protein>
    <recommendedName>
        <fullName evidence="5">peptidylprolyl isomerase</fullName>
        <ecNumber evidence="5">5.2.1.8</ecNumber>
    </recommendedName>
</protein>
<evidence type="ECO:0000256" key="6">
    <source>
        <dbReference type="ARBA" id="ARBA00022490"/>
    </source>
</evidence>
<dbReference type="Pfam" id="PF00160">
    <property type="entry name" value="Pro_isomerase"/>
    <property type="match status" value="1"/>
</dbReference>
<dbReference type="InterPro" id="IPR002130">
    <property type="entry name" value="Cyclophilin-type_PPIase_dom"/>
</dbReference>
<gene>
    <name evidence="12" type="ORF">JL106_14335</name>
</gene>
<evidence type="ECO:0000256" key="4">
    <source>
        <dbReference type="ARBA" id="ARBA00007365"/>
    </source>
</evidence>
<evidence type="ECO:0000256" key="8">
    <source>
        <dbReference type="ARBA" id="ARBA00023235"/>
    </source>
</evidence>
<keyword evidence="7" id="KW-0697">Rotamase</keyword>
<dbReference type="GO" id="GO:0005737">
    <property type="term" value="C:cytoplasm"/>
    <property type="evidence" value="ECO:0007669"/>
    <property type="project" value="UniProtKB-SubCell"/>
</dbReference>
<evidence type="ECO:0000259" key="11">
    <source>
        <dbReference type="PROSITE" id="PS50072"/>
    </source>
</evidence>
<dbReference type="InterPro" id="IPR044666">
    <property type="entry name" value="Cyclophilin_A-like"/>
</dbReference>
<evidence type="ECO:0000313" key="12">
    <source>
        <dbReference type="EMBL" id="MBM9468459.1"/>
    </source>
</evidence>
<proteinExistence type="inferred from homology"/>
<evidence type="ECO:0000256" key="1">
    <source>
        <dbReference type="ARBA" id="ARBA00000971"/>
    </source>
</evidence>
<feature type="transmembrane region" description="Helical" evidence="10">
    <location>
        <begin position="54"/>
        <end position="71"/>
    </location>
</feature>
<keyword evidence="10" id="KW-1133">Transmembrane helix</keyword>
<dbReference type="PROSITE" id="PS00170">
    <property type="entry name" value="CSA_PPIASE_1"/>
    <property type="match status" value="1"/>
</dbReference>
<comment type="similarity">
    <text evidence="4">Belongs to the cyclophilin-type PPIase family.</text>
</comment>
<keyword evidence="6" id="KW-0963">Cytoplasm</keyword>
<dbReference type="InterPro" id="IPR029000">
    <property type="entry name" value="Cyclophilin-like_dom_sf"/>
</dbReference>
<evidence type="ECO:0000313" key="13">
    <source>
        <dbReference type="Proteomes" id="UP000663792"/>
    </source>
</evidence>
<keyword evidence="13" id="KW-1185">Reference proteome</keyword>
<dbReference type="PRINTS" id="PR00153">
    <property type="entry name" value="CSAPPISMRASE"/>
</dbReference>
<keyword evidence="10" id="KW-0472">Membrane</keyword>
<dbReference type="PANTHER" id="PTHR45625:SF4">
    <property type="entry name" value="PEPTIDYLPROLYL ISOMERASE DOMAIN AND WD REPEAT-CONTAINING PROTEIN 1"/>
    <property type="match status" value="1"/>
</dbReference>
<evidence type="ECO:0000256" key="5">
    <source>
        <dbReference type="ARBA" id="ARBA00013194"/>
    </source>
</evidence>
<reference evidence="12" key="1">
    <citation type="submission" date="2021-01" db="EMBL/GenBank/DDBJ databases">
        <title>YIM 132084 draft genome.</title>
        <authorList>
            <person name="An D."/>
        </authorList>
    </citation>
    <scope>NUCLEOTIDE SEQUENCE</scope>
    <source>
        <strain evidence="12">YIM 132084</strain>
    </source>
</reference>
<dbReference type="EMBL" id="JAERWK010000019">
    <property type="protein sequence ID" value="MBM9468459.1"/>
    <property type="molecule type" value="Genomic_DNA"/>
</dbReference>
<feature type="region of interest" description="Disordered" evidence="9">
    <location>
        <begin position="1"/>
        <end position="23"/>
    </location>
</feature>
<comment type="catalytic activity">
    <reaction evidence="1">
        <text>[protein]-peptidylproline (omega=180) = [protein]-peptidylproline (omega=0)</text>
        <dbReference type="Rhea" id="RHEA:16237"/>
        <dbReference type="Rhea" id="RHEA-COMP:10747"/>
        <dbReference type="Rhea" id="RHEA-COMP:10748"/>
        <dbReference type="ChEBI" id="CHEBI:83833"/>
        <dbReference type="ChEBI" id="CHEBI:83834"/>
        <dbReference type="EC" id="5.2.1.8"/>
    </reaction>
</comment>
<accession>A0A939C2N3</accession>
<dbReference type="Proteomes" id="UP000663792">
    <property type="component" value="Unassembled WGS sequence"/>
</dbReference>
<dbReference type="SUPFAM" id="SSF50891">
    <property type="entry name" value="Cyclophilin-like"/>
    <property type="match status" value="1"/>
</dbReference>
<evidence type="ECO:0000256" key="3">
    <source>
        <dbReference type="ARBA" id="ARBA00004496"/>
    </source>
</evidence>
<evidence type="ECO:0000256" key="2">
    <source>
        <dbReference type="ARBA" id="ARBA00002388"/>
    </source>
</evidence>
<feature type="domain" description="PPIase cyclophilin-type" evidence="11">
    <location>
        <begin position="189"/>
        <end position="357"/>
    </location>
</feature>
<comment type="function">
    <text evidence="2">PPIases accelerate the folding of proteins. It catalyzes the cis-trans isomerization of proline imidic peptide bonds in oligopeptides.</text>
</comment>
<keyword evidence="10" id="KW-0812">Transmembrane</keyword>
<feature type="transmembrane region" description="Helical" evidence="10">
    <location>
        <begin position="28"/>
        <end position="48"/>
    </location>
</feature>
<dbReference type="PROSITE" id="PS50072">
    <property type="entry name" value="CSA_PPIASE_2"/>
    <property type="match status" value="1"/>
</dbReference>
<dbReference type="Gene3D" id="2.40.100.10">
    <property type="entry name" value="Cyclophilin-like"/>
    <property type="match status" value="1"/>
</dbReference>
<organism evidence="12 13">
    <name type="scientific">Nakamurella leprariae</name>
    <dbReference type="NCBI Taxonomy" id="2803911"/>
    <lineage>
        <taxon>Bacteria</taxon>
        <taxon>Bacillati</taxon>
        <taxon>Actinomycetota</taxon>
        <taxon>Actinomycetes</taxon>
        <taxon>Nakamurellales</taxon>
        <taxon>Nakamurellaceae</taxon>
        <taxon>Nakamurella</taxon>
    </lineage>
</organism>
<dbReference type="EC" id="5.2.1.8" evidence="5"/>
<evidence type="ECO:0000256" key="10">
    <source>
        <dbReference type="SAM" id="Phobius"/>
    </source>
</evidence>
<dbReference type="GO" id="GO:0006457">
    <property type="term" value="P:protein folding"/>
    <property type="evidence" value="ECO:0007669"/>
    <property type="project" value="InterPro"/>
</dbReference>
<dbReference type="InterPro" id="IPR020892">
    <property type="entry name" value="Cyclophilin-type_PPIase_CS"/>
</dbReference>
<keyword evidence="8 12" id="KW-0413">Isomerase</keyword>
<dbReference type="FunFam" id="2.40.100.10:FF:000028">
    <property type="entry name" value="Peptidyl-prolyl cis-trans isomerase"/>
    <property type="match status" value="1"/>
</dbReference>
<sequence length="361" mass="37840">MAETSLSPADDDPPTRASGPLRCGPSPALAAAGGAVAVAGGALAALLADPQDRVFAGLVALVALAVASAALRVRRRLTADTDGVVIGTMAGPVPVPWAAVRSLATPTRRRLGIATTVLELEVDLPEEPDDRSGRHATPDELYVFGRIDLGRPPEQVADALRELRSRRAVPRAPGRPGAVGGRWQDGPVSTQFATLHTNRGDIRIELFPNHAPKTVANFVGLANGTANYTTKNAAGNAEGPFYDGAIFHRVIDGFMIQGGDPTGTGRGGPGYTFADEFHPELVFNKPYLLAMANAGPGTNGSQFFITTGKTPHLNRKHTIFGEVADQSSRDVVDAIGSTATDRFDKPAEDVVINSISIETVD</sequence>
<dbReference type="GO" id="GO:0003755">
    <property type="term" value="F:peptidyl-prolyl cis-trans isomerase activity"/>
    <property type="evidence" value="ECO:0007669"/>
    <property type="project" value="UniProtKB-KW"/>
</dbReference>
<comment type="caution">
    <text evidence="12">The sequence shown here is derived from an EMBL/GenBank/DDBJ whole genome shotgun (WGS) entry which is preliminary data.</text>
</comment>
<dbReference type="CDD" id="cd00317">
    <property type="entry name" value="cyclophilin"/>
    <property type="match status" value="1"/>
</dbReference>
<evidence type="ECO:0000256" key="9">
    <source>
        <dbReference type="SAM" id="MobiDB-lite"/>
    </source>
</evidence>
<dbReference type="Pfam" id="PF10756">
    <property type="entry name" value="bPH_6"/>
    <property type="match status" value="1"/>
</dbReference>
<dbReference type="AlphaFoldDB" id="A0A939C2N3"/>
<evidence type="ECO:0000256" key="7">
    <source>
        <dbReference type="ARBA" id="ARBA00023110"/>
    </source>
</evidence>
<dbReference type="InterPro" id="IPR019692">
    <property type="entry name" value="CFP-6_PH"/>
</dbReference>
<name>A0A939C2N3_9ACTN</name>
<comment type="subcellular location">
    <subcellularLocation>
        <location evidence="3">Cytoplasm</location>
    </subcellularLocation>
</comment>
<dbReference type="PANTHER" id="PTHR45625">
    <property type="entry name" value="PEPTIDYL-PROLYL CIS-TRANS ISOMERASE-RELATED"/>
    <property type="match status" value="1"/>
</dbReference>